<protein>
    <submittedName>
        <fullName evidence="3">Zinc finger MYM-type protein 1-like</fullName>
    </submittedName>
</protein>
<name>A0A6P5SVN0_PRUAV</name>
<gene>
    <name evidence="3" type="primary">LOC110759867</name>
</gene>
<keyword evidence="2" id="KW-1185">Reference proteome</keyword>
<reference evidence="3" key="1">
    <citation type="submission" date="2025-08" db="UniProtKB">
        <authorList>
            <consortium name="RefSeq"/>
        </authorList>
    </citation>
    <scope>IDENTIFICATION</scope>
</reference>
<dbReference type="GeneID" id="110759867"/>
<dbReference type="InterPro" id="IPR025398">
    <property type="entry name" value="DUF4371"/>
</dbReference>
<dbReference type="InterPro" id="IPR012337">
    <property type="entry name" value="RNaseH-like_sf"/>
</dbReference>
<dbReference type="SUPFAM" id="SSF53098">
    <property type="entry name" value="Ribonuclease H-like"/>
    <property type="match status" value="1"/>
</dbReference>
<dbReference type="InterPro" id="IPR055298">
    <property type="entry name" value="AtLOH3-like"/>
</dbReference>
<dbReference type="RefSeq" id="XP_021817696.1">
    <property type="nucleotide sequence ID" value="XM_021962004.1"/>
</dbReference>
<dbReference type="PANTHER" id="PTHR11697:SF230">
    <property type="entry name" value="ZINC FINGER, MYM DOMAIN CONTAINING 1"/>
    <property type="match status" value="1"/>
</dbReference>
<dbReference type="PANTHER" id="PTHR11697">
    <property type="entry name" value="GENERAL TRANSCRIPTION FACTOR 2-RELATED ZINC FINGER PROTEIN"/>
    <property type="match status" value="1"/>
</dbReference>
<dbReference type="KEGG" id="pavi:110759867"/>
<evidence type="ECO:0000313" key="2">
    <source>
        <dbReference type="Proteomes" id="UP000515124"/>
    </source>
</evidence>
<dbReference type="AlphaFoldDB" id="A0A6P5SVN0"/>
<feature type="domain" description="DUF4371" evidence="1">
    <location>
        <begin position="1"/>
        <end position="88"/>
    </location>
</feature>
<organism evidence="2 3">
    <name type="scientific">Prunus avium</name>
    <name type="common">Cherry</name>
    <name type="synonym">Cerasus avium</name>
    <dbReference type="NCBI Taxonomy" id="42229"/>
    <lineage>
        <taxon>Eukaryota</taxon>
        <taxon>Viridiplantae</taxon>
        <taxon>Streptophyta</taxon>
        <taxon>Embryophyta</taxon>
        <taxon>Tracheophyta</taxon>
        <taxon>Spermatophyta</taxon>
        <taxon>Magnoliopsida</taxon>
        <taxon>eudicotyledons</taxon>
        <taxon>Gunneridae</taxon>
        <taxon>Pentapetalae</taxon>
        <taxon>rosids</taxon>
        <taxon>fabids</taxon>
        <taxon>Rosales</taxon>
        <taxon>Rosaceae</taxon>
        <taxon>Amygdaloideae</taxon>
        <taxon>Amygdaleae</taxon>
        <taxon>Prunus</taxon>
    </lineage>
</organism>
<dbReference type="Pfam" id="PF14291">
    <property type="entry name" value="DUF4371"/>
    <property type="match status" value="1"/>
</dbReference>
<dbReference type="Proteomes" id="UP000515124">
    <property type="component" value="Unplaced"/>
</dbReference>
<accession>A0A6P5SVN0</accession>
<proteinExistence type="predicted"/>
<sequence length="484" mass="55516">MDDAFFSILVDESRDVSIREQMAVVLRYVNKKGQVIERFVGIQYVSDTTSSELKEAIEQLISSINLSMSWLRGQGYNGASNMRGELNGLKTQILREYPQAYYVHCFAHKLQLALVAVAKGNENIATFFTTASSVVNIIGASCKRRDALREQQQKDIMKALEIDDLETGQGLNQETTLKRLCDTSWNSHYDTLLSINTMFHPVVKVLEWIVDDVNQDNLVTNDLSKALQKKDQDIVNAMMLVQRCKQKLQSVRDDDFNDLLGEVSRFCGNNDIDVPNMDDLFVPQGRSRRKTQKITNRHYYRVDLFLTIFDKQLVELNNRFTEVNTELLICMACLSPAYNFAAFDKQKILRFAKFYPQEFNDRDLMKLEDQLGLCIVDMQSSTKFSSLNGITDLAEKLVNTGRSRIYNYVYLLVTLALVLPVATASVERAFSAMNVVKTPLRNKMGNQWLSDSLVVYIEKDVFSCISNENIMQHFHDMKPRRQQL</sequence>
<evidence type="ECO:0000313" key="3">
    <source>
        <dbReference type="RefSeq" id="XP_021817696.1"/>
    </source>
</evidence>
<evidence type="ECO:0000259" key="1">
    <source>
        <dbReference type="Pfam" id="PF14291"/>
    </source>
</evidence>